<accession>X1M7E0</accession>
<protein>
    <submittedName>
        <fullName evidence="2">Uncharacterized protein</fullName>
    </submittedName>
</protein>
<feature type="transmembrane region" description="Helical" evidence="1">
    <location>
        <begin position="62"/>
        <end position="84"/>
    </location>
</feature>
<feature type="non-terminal residue" evidence="2">
    <location>
        <position position="85"/>
    </location>
</feature>
<feature type="transmembrane region" description="Helical" evidence="1">
    <location>
        <begin position="7"/>
        <end position="30"/>
    </location>
</feature>
<organism evidence="2">
    <name type="scientific">marine sediment metagenome</name>
    <dbReference type="NCBI Taxonomy" id="412755"/>
    <lineage>
        <taxon>unclassified sequences</taxon>
        <taxon>metagenomes</taxon>
        <taxon>ecological metagenomes</taxon>
    </lineage>
</organism>
<reference evidence="2" key="1">
    <citation type="journal article" date="2014" name="Front. Microbiol.">
        <title>High frequency of phylogenetically diverse reductive dehalogenase-homologous genes in deep subseafloor sedimentary metagenomes.</title>
        <authorList>
            <person name="Kawai M."/>
            <person name="Futagami T."/>
            <person name="Toyoda A."/>
            <person name="Takaki Y."/>
            <person name="Nishi S."/>
            <person name="Hori S."/>
            <person name="Arai W."/>
            <person name="Tsubouchi T."/>
            <person name="Morono Y."/>
            <person name="Uchiyama I."/>
            <person name="Ito T."/>
            <person name="Fujiyama A."/>
            <person name="Inagaki F."/>
            <person name="Takami H."/>
        </authorList>
    </citation>
    <scope>NUCLEOTIDE SEQUENCE</scope>
    <source>
        <strain evidence="2">Expedition CK06-06</strain>
    </source>
</reference>
<keyword evidence="1" id="KW-1133">Transmembrane helix</keyword>
<dbReference type="EMBL" id="BARV01013014">
    <property type="protein sequence ID" value="GAI10605.1"/>
    <property type="molecule type" value="Genomic_DNA"/>
</dbReference>
<name>X1M7E0_9ZZZZ</name>
<keyword evidence="1" id="KW-0812">Transmembrane</keyword>
<evidence type="ECO:0000256" key="1">
    <source>
        <dbReference type="SAM" id="Phobius"/>
    </source>
</evidence>
<proteinExistence type="predicted"/>
<evidence type="ECO:0000313" key="2">
    <source>
        <dbReference type="EMBL" id="GAI10605.1"/>
    </source>
</evidence>
<keyword evidence="1" id="KW-0472">Membrane</keyword>
<comment type="caution">
    <text evidence="2">The sequence shown here is derived from an EMBL/GenBank/DDBJ whole genome shotgun (WGS) entry which is preliminary data.</text>
</comment>
<dbReference type="AlphaFoldDB" id="X1M7E0"/>
<sequence length="85" mass="8890">MPKRGCLGFSFPVLVGISVVILALGVISLLSGALGKSLLGDIGLPSWLSVPRPDPKLPAEVVFHPFGFPITNSIIAAWLSIIVLV</sequence>
<gene>
    <name evidence="2" type="ORF">S06H3_23782</name>
</gene>